<keyword evidence="2" id="KW-1185">Reference proteome</keyword>
<proteinExistence type="predicted"/>
<accession>A0A8H6IYU1</accession>
<name>A0A8H6IYU1_9PEZI</name>
<comment type="caution">
    <text evidence="1">The sequence shown here is derived from an EMBL/GenBank/DDBJ whole genome shotgun (WGS) entry which is preliminary data.</text>
</comment>
<dbReference type="Proteomes" id="UP000652219">
    <property type="component" value="Unassembled WGS sequence"/>
</dbReference>
<reference evidence="1 2" key="1">
    <citation type="journal article" date="2020" name="Phytopathology">
        <title>Genome Sequence Resources of Colletotrichum truncatum, C. plurivorum, C. musicola, and C. sojae: Four Species Pathogenic to Soybean (Glycine max).</title>
        <authorList>
            <person name="Rogerio F."/>
            <person name="Boufleur T.R."/>
            <person name="Ciampi-Guillardi M."/>
            <person name="Sukno S.A."/>
            <person name="Thon M.R."/>
            <person name="Massola Junior N.S."/>
            <person name="Baroncelli R."/>
        </authorList>
    </citation>
    <scope>NUCLEOTIDE SEQUENCE [LARGE SCALE GENOMIC DNA]</scope>
    <source>
        <strain evidence="1 2">LFN0009</strain>
    </source>
</reference>
<dbReference type="GO" id="GO:0008270">
    <property type="term" value="F:zinc ion binding"/>
    <property type="evidence" value="ECO:0007669"/>
    <property type="project" value="InterPro"/>
</dbReference>
<dbReference type="EMBL" id="WIGN01000253">
    <property type="protein sequence ID" value="KAF6802961.1"/>
    <property type="molecule type" value="Genomic_DNA"/>
</dbReference>
<organism evidence="1 2">
    <name type="scientific">Colletotrichum sojae</name>
    <dbReference type="NCBI Taxonomy" id="2175907"/>
    <lineage>
        <taxon>Eukaryota</taxon>
        <taxon>Fungi</taxon>
        <taxon>Dikarya</taxon>
        <taxon>Ascomycota</taxon>
        <taxon>Pezizomycotina</taxon>
        <taxon>Sordariomycetes</taxon>
        <taxon>Hypocreomycetidae</taxon>
        <taxon>Glomerellales</taxon>
        <taxon>Glomerellaceae</taxon>
        <taxon>Colletotrichum</taxon>
        <taxon>Colletotrichum orchidearum species complex</taxon>
    </lineage>
</organism>
<evidence type="ECO:0000313" key="2">
    <source>
        <dbReference type="Proteomes" id="UP000652219"/>
    </source>
</evidence>
<dbReference type="InterPro" id="IPR036864">
    <property type="entry name" value="Zn2-C6_fun-type_DNA-bd_sf"/>
</dbReference>
<sequence length="122" mass="13971">MDLAKVENAAVAGSTPAVPVRRSIRCDKTLHCSSCKLARVPCERKFQLKHKTKAQRVLISPEYREKIDHIDERLEQITDMLLQMKEQAEIAVEVHEYLDPGQEYMGSGPRPHRLLIPKVRAK</sequence>
<protein>
    <submittedName>
        <fullName evidence="1">Fungal specific transcription factor domain-containing protein</fullName>
    </submittedName>
</protein>
<dbReference type="GO" id="GO:0000981">
    <property type="term" value="F:DNA-binding transcription factor activity, RNA polymerase II-specific"/>
    <property type="evidence" value="ECO:0007669"/>
    <property type="project" value="InterPro"/>
</dbReference>
<dbReference type="Gene3D" id="4.10.240.10">
    <property type="entry name" value="Zn(2)-C6 fungal-type DNA-binding domain"/>
    <property type="match status" value="1"/>
</dbReference>
<gene>
    <name evidence="1" type="ORF">CSOJ01_11235</name>
</gene>
<dbReference type="AlphaFoldDB" id="A0A8H6IYU1"/>
<evidence type="ECO:0000313" key="1">
    <source>
        <dbReference type="EMBL" id="KAF6802961.1"/>
    </source>
</evidence>